<feature type="domain" description="SecA family profile" evidence="6">
    <location>
        <begin position="1"/>
        <end position="375"/>
    </location>
</feature>
<keyword evidence="2" id="KW-0964">Secreted</keyword>
<dbReference type="InterPro" id="IPR000185">
    <property type="entry name" value="SecA"/>
</dbReference>
<dbReference type="Gene3D" id="3.40.50.300">
    <property type="entry name" value="P-loop containing nucleotide triphosphate hydrolases"/>
    <property type="match status" value="1"/>
</dbReference>
<name>A0A6B2KZ85_9EUKA</name>
<sequence>MVLLIDEVDVFLGKEFYGQVYNPSFYLKGDEINELLRTIWKGKTLSLKQIKATSAFISCTNKYSNWKFVIEEAVKDMIVALKDFGSSTYDVYKDKIVYLYGESMVENITLGYDTVWSYFKENENGRISNESLKSNIGILVNCGTFSYAEMPHDFSYIAGVSGTLKTLAEPERKILSKVYHINKMTYLPSVFDNVTRDFDRDPEKHISYEEEEEQYEMKLRGQIDLMKNAKRAILVFFESIPKLEKFLNCTFFEDFRKSPDVQIINEKVSAEERELFIKRAAGEGKITLLTRTFGRGTDFECRQPTVLANGGIHVLQTFFSEEASEEYQIKGRSARQGDPGSFQILVHAPAIEWVLGSKWKEELAKPKLLLYKTLNHLRNKIYDTTCEGRFVGIDQVKKHHDASKKFMQAILNNDVGYIKSFVGDRNKGASINENSSRTILLMDATGSMSSLLNAVKDTVCKMFELVSLTLKEKGLAEDCFQLQCVVYRDYDCRENILQSSAWETKPINLRQFMEKVSASGGGDYEEAIEIGLLHAVKESKKQEGISQVLLIADAPAKEPHQIRQYRDLYGGEEYWLEKYGPATYYQNELAHLISEKIPVHTFYLENGCKPNLEKIATSTKGTCRYLNIRKPDGVKELTCFVTEEVLRTSGGSAAEGEQLVNLFKTKISKSFL</sequence>
<dbReference type="PANTHER" id="PTHR30612">
    <property type="entry name" value="SECA INNER MEMBRANE COMPONENT OF SEC PROTEIN SECRETION SYSTEM"/>
    <property type="match status" value="1"/>
</dbReference>
<reference evidence="7" key="1">
    <citation type="journal article" date="2020" name="J. Eukaryot. Microbiol.">
        <title>De novo Sequencing, Assembly and Annotation of the Transcriptome for the Free-Living Testate Amoeba Arcella intermedia.</title>
        <authorList>
            <person name="Ribeiro G.M."/>
            <person name="Porfirio-Sousa A.L."/>
            <person name="Maurer-Alcala X.X."/>
            <person name="Katz L.A."/>
            <person name="Lahr D.J.G."/>
        </authorList>
    </citation>
    <scope>NUCLEOTIDE SEQUENCE</scope>
</reference>
<evidence type="ECO:0000256" key="4">
    <source>
        <dbReference type="ARBA" id="ARBA00022927"/>
    </source>
</evidence>
<evidence type="ECO:0000256" key="2">
    <source>
        <dbReference type="ARBA" id="ARBA00022525"/>
    </source>
</evidence>
<dbReference type="AlphaFoldDB" id="A0A6B2KZ85"/>
<dbReference type="EMBL" id="GIBP01001057">
    <property type="protein sequence ID" value="NDV30026.1"/>
    <property type="molecule type" value="Transcribed_RNA"/>
</dbReference>
<dbReference type="GO" id="GO:0005524">
    <property type="term" value="F:ATP binding"/>
    <property type="evidence" value="ECO:0007669"/>
    <property type="project" value="InterPro"/>
</dbReference>
<dbReference type="InterPro" id="IPR056861">
    <property type="entry name" value="HMCN1-like_VWA"/>
</dbReference>
<dbReference type="PANTHER" id="PTHR30612:SF0">
    <property type="entry name" value="CHLOROPLAST PROTEIN-TRANSPORTING ATPASE"/>
    <property type="match status" value="1"/>
</dbReference>
<dbReference type="SUPFAM" id="SSF53300">
    <property type="entry name" value="vWA-like"/>
    <property type="match status" value="1"/>
</dbReference>
<dbReference type="Pfam" id="PF25106">
    <property type="entry name" value="VWA_4"/>
    <property type="match status" value="1"/>
</dbReference>
<dbReference type="InterPro" id="IPR036465">
    <property type="entry name" value="vWFA_dom_sf"/>
</dbReference>
<evidence type="ECO:0000259" key="6">
    <source>
        <dbReference type="PROSITE" id="PS51196"/>
    </source>
</evidence>
<dbReference type="InterPro" id="IPR027417">
    <property type="entry name" value="P-loop_NTPase"/>
</dbReference>
<dbReference type="PROSITE" id="PS51196">
    <property type="entry name" value="SECA_MOTOR_DEAD"/>
    <property type="match status" value="1"/>
</dbReference>
<evidence type="ECO:0000313" key="7">
    <source>
        <dbReference type="EMBL" id="NDV30026.1"/>
    </source>
</evidence>
<keyword evidence="4" id="KW-0653">Protein transport</keyword>
<keyword evidence="3" id="KW-0732">Signal</keyword>
<dbReference type="GO" id="GO:0006886">
    <property type="term" value="P:intracellular protein transport"/>
    <property type="evidence" value="ECO:0007669"/>
    <property type="project" value="InterPro"/>
</dbReference>
<keyword evidence="4" id="KW-0813">Transport</keyword>
<evidence type="ECO:0000256" key="3">
    <source>
        <dbReference type="ARBA" id="ARBA00022729"/>
    </source>
</evidence>
<dbReference type="SUPFAM" id="SSF52540">
    <property type="entry name" value="P-loop containing nucleoside triphosphate hydrolases"/>
    <property type="match status" value="1"/>
</dbReference>
<comment type="subcellular location">
    <subcellularLocation>
        <location evidence="1">Secreted</location>
    </subcellularLocation>
</comment>
<keyword evidence="5" id="KW-0811">Translocation</keyword>
<proteinExistence type="predicted"/>
<accession>A0A6B2KZ85</accession>
<dbReference type="InterPro" id="IPR014018">
    <property type="entry name" value="SecA_motor_DEAD"/>
</dbReference>
<dbReference type="Gene3D" id="3.40.50.410">
    <property type="entry name" value="von Willebrand factor, type A domain"/>
    <property type="match status" value="1"/>
</dbReference>
<evidence type="ECO:0000256" key="1">
    <source>
        <dbReference type="ARBA" id="ARBA00004613"/>
    </source>
</evidence>
<organism evidence="7">
    <name type="scientific">Arcella intermedia</name>
    <dbReference type="NCBI Taxonomy" id="1963864"/>
    <lineage>
        <taxon>Eukaryota</taxon>
        <taxon>Amoebozoa</taxon>
        <taxon>Tubulinea</taxon>
        <taxon>Elardia</taxon>
        <taxon>Arcellinida</taxon>
        <taxon>Sphaerothecina</taxon>
        <taxon>Arcellidae</taxon>
        <taxon>Arcella</taxon>
    </lineage>
</organism>
<evidence type="ECO:0000256" key="5">
    <source>
        <dbReference type="ARBA" id="ARBA00023010"/>
    </source>
</evidence>
<dbReference type="GO" id="GO:0006605">
    <property type="term" value="P:protein targeting"/>
    <property type="evidence" value="ECO:0007669"/>
    <property type="project" value="InterPro"/>
</dbReference>
<protein>
    <recommendedName>
        <fullName evidence="6">SecA family profile domain-containing protein</fullName>
    </recommendedName>
</protein>